<reference evidence="4 5" key="1">
    <citation type="journal article" date="2000" name="Arch. Microbiol.">
        <title>Rhodobaca bogoriensis gen. nov. and sp. nov., an alkaliphilic purple nonsulfur bacterium from African Rift Valley soda lakes.</title>
        <authorList>
            <person name="Milford A.D."/>
            <person name="Achenbach L.A."/>
            <person name="Jung D.O."/>
            <person name="Madigan M.T."/>
        </authorList>
    </citation>
    <scope>NUCLEOTIDE SEQUENCE [LARGE SCALE GENOMIC DNA]</scope>
    <source>
        <strain evidence="4 5">2376</strain>
    </source>
</reference>
<dbReference type="InterPro" id="IPR011006">
    <property type="entry name" value="CheY-like_superfamily"/>
</dbReference>
<dbReference type="Pfam" id="PF00072">
    <property type="entry name" value="Response_reg"/>
    <property type="match status" value="1"/>
</dbReference>
<dbReference type="InterPro" id="IPR050595">
    <property type="entry name" value="Bact_response_regulator"/>
</dbReference>
<evidence type="ECO:0000313" key="4">
    <source>
        <dbReference type="EMBL" id="NYS24390.1"/>
    </source>
</evidence>
<evidence type="ECO:0000256" key="2">
    <source>
        <dbReference type="PROSITE-ProRule" id="PRU00169"/>
    </source>
</evidence>
<dbReference type="AlphaFoldDB" id="A0A7Z0HY24"/>
<dbReference type="CDD" id="cd00156">
    <property type="entry name" value="REC"/>
    <property type="match status" value="1"/>
</dbReference>
<evidence type="ECO:0000313" key="5">
    <source>
        <dbReference type="Proteomes" id="UP000529417"/>
    </source>
</evidence>
<keyword evidence="1 2" id="KW-0597">Phosphoprotein</keyword>
<organism evidence="4 5">
    <name type="scientific">Rhabdonatronobacter sediminivivens</name>
    <dbReference type="NCBI Taxonomy" id="2743469"/>
    <lineage>
        <taxon>Bacteria</taxon>
        <taxon>Pseudomonadati</taxon>
        <taxon>Pseudomonadota</taxon>
        <taxon>Alphaproteobacteria</taxon>
        <taxon>Rhodobacterales</taxon>
        <taxon>Paracoccaceae</taxon>
        <taxon>Rhabdonatronobacter</taxon>
    </lineage>
</organism>
<dbReference type="InterPro" id="IPR001789">
    <property type="entry name" value="Sig_transdc_resp-reg_receiver"/>
</dbReference>
<evidence type="ECO:0000256" key="1">
    <source>
        <dbReference type="ARBA" id="ARBA00022553"/>
    </source>
</evidence>
<dbReference type="Gene3D" id="3.40.50.2300">
    <property type="match status" value="1"/>
</dbReference>
<dbReference type="PANTHER" id="PTHR44591:SF3">
    <property type="entry name" value="RESPONSE REGULATORY DOMAIN-CONTAINING PROTEIN"/>
    <property type="match status" value="1"/>
</dbReference>
<dbReference type="Proteomes" id="UP000529417">
    <property type="component" value="Unassembled WGS sequence"/>
</dbReference>
<name>A0A7Z0HY24_9RHOB</name>
<feature type="modified residue" description="4-aspartylphosphate" evidence="2">
    <location>
        <position position="53"/>
    </location>
</feature>
<dbReference type="SUPFAM" id="SSF52172">
    <property type="entry name" value="CheY-like"/>
    <property type="match status" value="1"/>
</dbReference>
<dbReference type="RefSeq" id="WP_179905088.1">
    <property type="nucleotide sequence ID" value="NZ_JACBXS010000007.1"/>
</dbReference>
<dbReference type="PANTHER" id="PTHR44591">
    <property type="entry name" value="STRESS RESPONSE REGULATOR PROTEIN 1"/>
    <property type="match status" value="1"/>
</dbReference>
<sequence length="125" mass="13720">MANILIVDDDAAVLRVLTLILEGDGHQVHAADSKEAALALLDDDLPYDLFVLDFWIGKDNGLELMELLQQLQPATPVLFLSGGNETVTLEATTALAEMQGAAEFLYKPIRSETLRKAVKRNLQKT</sequence>
<dbReference type="GO" id="GO:0000160">
    <property type="term" value="P:phosphorelay signal transduction system"/>
    <property type="evidence" value="ECO:0007669"/>
    <property type="project" value="InterPro"/>
</dbReference>
<dbReference type="EMBL" id="JACBXS010000007">
    <property type="protein sequence ID" value="NYS24390.1"/>
    <property type="molecule type" value="Genomic_DNA"/>
</dbReference>
<dbReference type="SMART" id="SM00448">
    <property type="entry name" value="REC"/>
    <property type="match status" value="1"/>
</dbReference>
<keyword evidence="5" id="KW-1185">Reference proteome</keyword>
<gene>
    <name evidence="4" type="ORF">HUK65_05240</name>
</gene>
<dbReference type="PROSITE" id="PS50110">
    <property type="entry name" value="RESPONSE_REGULATORY"/>
    <property type="match status" value="1"/>
</dbReference>
<evidence type="ECO:0000259" key="3">
    <source>
        <dbReference type="PROSITE" id="PS50110"/>
    </source>
</evidence>
<proteinExistence type="predicted"/>
<protein>
    <submittedName>
        <fullName evidence="4">Response regulator</fullName>
    </submittedName>
</protein>
<feature type="domain" description="Response regulatory" evidence="3">
    <location>
        <begin position="3"/>
        <end position="122"/>
    </location>
</feature>
<accession>A0A7Z0HY24</accession>
<comment type="caution">
    <text evidence="4">The sequence shown here is derived from an EMBL/GenBank/DDBJ whole genome shotgun (WGS) entry which is preliminary data.</text>
</comment>